<dbReference type="EMBL" id="CACURZ010000002">
    <property type="protein sequence ID" value="CAA6318489.1"/>
    <property type="molecule type" value="Genomic_DNA"/>
</dbReference>
<reference evidence="12" key="5">
    <citation type="journal article" date="2021" name="Front Med (Lausanne)">
        <title>The Prevalence and Determinants of Fusidic Acid Resistance Among Methicillin-Resistant Staphylococcus aureus Clinical Isolates in China.</title>
        <authorList>
            <person name="Zhao H."/>
            <person name="Wang X."/>
            <person name="Wang B."/>
            <person name="Xu Y."/>
            <person name="Rao L."/>
            <person name="Wan B."/>
            <person name="Guo Y."/>
            <person name="Wu X."/>
            <person name="Yu J."/>
            <person name="Chen L."/>
            <person name="Li M."/>
            <person name="Yu F."/>
        </authorList>
    </citation>
    <scope>NUCLEOTIDE SEQUENCE</scope>
    <source>
        <strain evidence="12">NC-4</strain>
    </source>
</reference>
<reference evidence="14 25" key="3">
    <citation type="journal article" date="2020" name="J. Antimicrob. Chemother.">
        <title>Detection of heterogeneous vancomycin intermediate resistance in MRSA isolates from Latin America.</title>
        <authorList>
            <person name="Castro B.E."/>
            <person name="Berrio M."/>
            <person name="Vargas M.L."/>
            <person name="Carvajal L.P."/>
            <person name="Millan L.V."/>
            <person name="Rios R."/>
            <person name="Hernandez A.K."/>
            <person name="Rincon S."/>
            <person name="Cubides P."/>
            <person name="Forero E."/>
            <person name="Dinh A."/>
            <person name="Seas C."/>
            <person name="Munita J.M."/>
            <person name="Arias C.A."/>
            <person name="Reyes J."/>
            <person name="Diaz L."/>
        </authorList>
    </citation>
    <scope>NUCLEOTIDE SEQUENCE [LARGE SCALE GENOMIC DNA]</scope>
    <source>
        <strain evidence="14 25">UE1097</strain>
    </source>
</reference>
<dbReference type="Proteomes" id="UP000442696">
    <property type="component" value="Unassembled WGS sequence"/>
</dbReference>
<gene>
    <name evidence="2" type="ORF">CNH36_12355</name>
    <name evidence="14" type="ORF">GQX37_13865</name>
    <name evidence="13" type="ORF">GZ130_11655</name>
    <name evidence="12" type="ORF">LB359_05985</name>
    <name evidence="11" type="ORF">NCTC13131_01544</name>
    <name evidence="3" type="ORF">SAMEA1029512_01192</name>
    <name evidence="4" type="ORF">SAMEA1029528_02057</name>
    <name evidence="5" type="ORF">SAMEA2078260_00019</name>
    <name evidence="7" type="ORF">SAMEA2078588_00326</name>
    <name evidence="8" type="ORF">SAMEA2080344_00601</name>
    <name evidence="6" type="ORF">SAMEA2081063_01594</name>
    <name evidence="9" type="ORF">SAMEA4008575_01080</name>
    <name evidence="10" type="ORF">SAMEA70146418_00532</name>
</gene>
<organism evidence="14 25">
    <name type="scientific">Staphylococcus aureus</name>
    <dbReference type="NCBI Taxonomy" id="1280"/>
    <lineage>
        <taxon>Bacteria</taxon>
        <taxon>Bacillati</taxon>
        <taxon>Bacillota</taxon>
        <taxon>Bacilli</taxon>
        <taxon>Bacillales</taxon>
        <taxon>Staphylococcaceae</taxon>
        <taxon>Staphylococcus</taxon>
    </lineage>
</organism>
<evidence type="ECO:0000313" key="9">
    <source>
        <dbReference type="EMBL" id="CAC5786052.1"/>
    </source>
</evidence>
<dbReference type="Proteomes" id="UP000507112">
    <property type="component" value="Unassembled WGS sequence"/>
</dbReference>
<dbReference type="Pfam" id="PF13021">
    <property type="entry name" value="DUF3885"/>
    <property type="match status" value="1"/>
</dbReference>
<reference evidence="2 15" key="1">
    <citation type="submission" date="2017-09" db="EMBL/GenBank/DDBJ databases">
        <title>A single nucleotide polymorphism in the Staphylococcus aureus virulence regulator SaeR abolishes pathogenesis.</title>
        <authorList>
            <person name="Copin R.J."/>
            <person name="Sause W."/>
            <person name="Shopsin B."/>
            <person name="Torres V.J."/>
        </authorList>
    </citation>
    <scope>NUCLEOTIDE SEQUENCE [LARGE SCALE GENOMIC DNA]</scope>
    <source>
        <strain evidence="15">Newman</strain>
        <strain evidence="2">Newman_D2C</strain>
    </source>
</reference>
<protein>
    <submittedName>
        <fullName evidence="14">DUF3885 domain-containing protein</fullName>
    </submittedName>
</protein>
<dbReference type="AlphaFoldDB" id="A0A0D6H808"/>
<dbReference type="EMBL" id="UAUZ02000002">
    <property type="protein sequence ID" value="CAD7354015.1"/>
    <property type="molecule type" value="Genomic_DNA"/>
</dbReference>
<evidence type="ECO:0000313" key="16">
    <source>
        <dbReference type="Proteomes" id="UP000442696"/>
    </source>
</evidence>
<evidence type="ECO:0000313" key="10">
    <source>
        <dbReference type="EMBL" id="CAC8197002.1"/>
    </source>
</evidence>
<proteinExistence type="predicted"/>
<dbReference type="Proteomes" id="UP000443708">
    <property type="component" value="Unassembled WGS sequence"/>
</dbReference>
<evidence type="ECO:0000313" key="23">
    <source>
        <dbReference type="Proteomes" id="UP000505390"/>
    </source>
</evidence>
<dbReference type="EMBL" id="JAIUEN010000035">
    <property type="protein sequence ID" value="MCE3361900.1"/>
    <property type="molecule type" value="Genomic_DNA"/>
</dbReference>
<evidence type="ECO:0000313" key="12">
    <source>
        <dbReference type="EMBL" id="MCE3361900.1"/>
    </source>
</evidence>
<dbReference type="Proteomes" id="UP000505390">
    <property type="component" value="Unassembled WGS sequence"/>
</dbReference>
<reference evidence="16 17" key="2">
    <citation type="submission" date="2019-12" db="EMBL/GenBank/DDBJ databases">
        <authorList>
            <consortium name="Pathogen Informatics"/>
        </authorList>
    </citation>
    <scope>NUCLEOTIDE SEQUENCE [LARGE SCALE GENOMIC DNA]</scope>
    <source>
        <strain evidence="10 24">MOS105</strain>
        <strain evidence="11">NCTC13131</strain>
        <strain evidence="4 19">S040_N01_C01</strain>
        <strain evidence="3 17">S087_N01_C01</strain>
        <strain evidence="9 23">SG160</strain>
        <strain evidence="7 21">T012_N10_C04</strain>
        <strain evidence="5 16">T012_N16_C08</strain>
        <strain evidence="6 18">T065_N03_C06</strain>
        <strain evidence="8 20">T197_A02_C01</strain>
    </source>
</reference>
<dbReference type="EMBL" id="CACTOE010000006">
    <property type="protein sequence ID" value="CAA4112201.1"/>
    <property type="molecule type" value="Genomic_DNA"/>
</dbReference>
<evidence type="ECO:0000313" key="13">
    <source>
        <dbReference type="EMBL" id="NDP57241.1"/>
    </source>
</evidence>
<dbReference type="Proteomes" id="UP000251686">
    <property type="component" value="Unassembled WGS sequence"/>
</dbReference>
<evidence type="ECO:0000313" key="3">
    <source>
        <dbReference type="EMBL" id="CAA4112201.1"/>
    </source>
</evidence>
<dbReference type="Proteomes" id="UP000459586">
    <property type="component" value="Unassembled WGS sequence"/>
</dbReference>
<dbReference type="EMBL" id="CACTPI010000008">
    <property type="protein sequence ID" value="CAA4143044.1"/>
    <property type="molecule type" value="Genomic_DNA"/>
</dbReference>
<dbReference type="Proteomes" id="UP001200271">
    <property type="component" value="Unassembled WGS sequence"/>
</dbReference>
<sequence>MCFDINNLDIKKLNFRKVKNAIHLSLSGDKYQFLEDGKTINNTYFLAVYDNAINIFEDLFSPSDSINLVHVVYVYSEPYKKTNVIKKFTSLTIDELYYFKEYKKEKDDNILCEEFSYKCSIKDIKYKKLLKAISNQDFKGLVPNINQNDNYSEIYIINNTKNLIYHLYDDRGLWLAFNNNEDYARYSEKYNDLISEFDNEDI</sequence>
<dbReference type="Proteomes" id="UP000547874">
    <property type="component" value="Unassembled WGS sequence"/>
</dbReference>
<dbReference type="EMBL" id="CACUNS010000002">
    <property type="protein sequence ID" value="CAA6044351.1"/>
    <property type="molecule type" value="Genomic_DNA"/>
</dbReference>
<reference evidence="13 22" key="4">
    <citation type="submission" date="2020-01" db="EMBL/GenBank/DDBJ databases">
        <title>Analysis of Virulence and Antimicrobial Resistance Gene Carriage in Staphylococcus aureus Infections in Equids Using Whole Genome Sequencing.</title>
        <authorList>
            <person name="Little S.V."/>
            <person name="Hillhouse A.E."/>
            <person name="Cohen N.D."/>
            <person name="Lawhon S.D."/>
            <person name="Bryan L.K."/>
        </authorList>
    </citation>
    <scope>NUCLEOTIDE SEQUENCE [LARGE SCALE GENOMIC DNA]</scope>
    <source>
        <strain evidence="13 22">61-017</strain>
    </source>
</reference>
<dbReference type="Proteomes" id="UP000443506">
    <property type="component" value="Unassembled WGS sequence"/>
</dbReference>
<dbReference type="EMBL" id="CACTWD010000008">
    <property type="protein sequence ID" value="CAA4686545.1"/>
    <property type="molecule type" value="Genomic_DNA"/>
</dbReference>
<evidence type="ECO:0000313" key="25">
    <source>
        <dbReference type="Proteomes" id="UP000547874"/>
    </source>
</evidence>
<evidence type="ECO:0000313" key="21">
    <source>
        <dbReference type="Proteomes" id="UP000459702"/>
    </source>
</evidence>
<evidence type="ECO:0000313" key="2">
    <source>
        <dbReference type="EMBL" id="ATC72375.1"/>
    </source>
</evidence>
<dbReference type="Proteomes" id="UP000442782">
    <property type="component" value="Unassembled WGS sequence"/>
</dbReference>
<dbReference type="EMBL" id="JAAFLG010000030">
    <property type="protein sequence ID" value="NDP57241.1"/>
    <property type="molecule type" value="Genomic_DNA"/>
</dbReference>
<evidence type="ECO:0000313" key="11">
    <source>
        <dbReference type="EMBL" id="CAD7354015.1"/>
    </source>
</evidence>
<reference evidence="12" key="6">
    <citation type="submission" date="2023-08" db="EMBL/GenBank/DDBJ databases">
        <authorList>
            <person name="Zhao H."/>
            <person name="Wang X."/>
        </authorList>
    </citation>
    <scope>NUCLEOTIDE SEQUENCE</scope>
    <source>
        <strain evidence="12">NC-4</strain>
    </source>
</reference>
<evidence type="ECO:0000259" key="1">
    <source>
        <dbReference type="Pfam" id="PF13021"/>
    </source>
</evidence>
<dbReference type="EMBL" id="CAIGXB010000002">
    <property type="protein sequence ID" value="CAC5786052.1"/>
    <property type="molecule type" value="Genomic_DNA"/>
</dbReference>
<evidence type="ECO:0000313" key="8">
    <source>
        <dbReference type="EMBL" id="CAA6318489.1"/>
    </source>
</evidence>
<dbReference type="Proteomes" id="UP000459702">
    <property type="component" value="Unassembled WGS sequence"/>
</dbReference>
<accession>A0A0D6H808</accession>
<dbReference type="EMBL" id="CACTQT010000001">
    <property type="protein sequence ID" value="CAA4262727.1"/>
    <property type="molecule type" value="Genomic_DNA"/>
</dbReference>
<dbReference type="OMA" id="IYENCPY"/>
<evidence type="ECO:0000313" key="17">
    <source>
        <dbReference type="Proteomes" id="UP000442782"/>
    </source>
</evidence>
<dbReference type="Proteomes" id="UP000217245">
    <property type="component" value="Chromosome"/>
</dbReference>
<evidence type="ECO:0000313" key="4">
    <source>
        <dbReference type="EMBL" id="CAA4143044.1"/>
    </source>
</evidence>
<evidence type="ECO:0000313" key="24">
    <source>
        <dbReference type="Proteomes" id="UP000507112"/>
    </source>
</evidence>
<dbReference type="Proteomes" id="UP000466646">
    <property type="component" value="Unassembled WGS sequence"/>
</dbReference>
<evidence type="ECO:0000313" key="18">
    <source>
        <dbReference type="Proteomes" id="UP000443506"/>
    </source>
</evidence>
<name>A0A0D6H808_STAAU</name>
<dbReference type="InterPro" id="IPR024976">
    <property type="entry name" value="DUF3885"/>
</dbReference>
<evidence type="ECO:0000313" key="19">
    <source>
        <dbReference type="Proteomes" id="UP000443708"/>
    </source>
</evidence>
<dbReference type="KEGG" id="saur:SABB_01462"/>
<evidence type="ECO:0000313" key="5">
    <source>
        <dbReference type="EMBL" id="CAA4262727.1"/>
    </source>
</evidence>
<evidence type="ECO:0000313" key="15">
    <source>
        <dbReference type="Proteomes" id="UP000217245"/>
    </source>
</evidence>
<dbReference type="EMBL" id="CAIIGD010000001">
    <property type="protein sequence ID" value="CAC8197002.1"/>
    <property type="molecule type" value="Genomic_DNA"/>
</dbReference>
<dbReference type="EMBL" id="CP023391">
    <property type="protein sequence ID" value="ATC72375.1"/>
    <property type="molecule type" value="Genomic_DNA"/>
</dbReference>
<feature type="domain" description="DUF3885" evidence="1">
    <location>
        <begin position="15"/>
        <end position="198"/>
    </location>
</feature>
<evidence type="ECO:0000313" key="14">
    <source>
        <dbReference type="EMBL" id="NUY13591.1"/>
    </source>
</evidence>
<evidence type="ECO:0000313" key="22">
    <source>
        <dbReference type="Proteomes" id="UP000466646"/>
    </source>
</evidence>
<evidence type="ECO:0000313" key="6">
    <source>
        <dbReference type="EMBL" id="CAA4686545.1"/>
    </source>
</evidence>
<dbReference type="RefSeq" id="WP_000333465.1">
    <property type="nucleotide sequence ID" value="NC_021670.1"/>
</dbReference>
<evidence type="ECO:0000313" key="20">
    <source>
        <dbReference type="Proteomes" id="UP000459586"/>
    </source>
</evidence>
<dbReference type="EMBL" id="JAANEC010000139">
    <property type="protein sequence ID" value="NUY13591.1"/>
    <property type="molecule type" value="Genomic_DNA"/>
</dbReference>
<evidence type="ECO:0000313" key="7">
    <source>
        <dbReference type="EMBL" id="CAA6044351.1"/>
    </source>
</evidence>